<protein>
    <submittedName>
        <fullName evidence="8">DNA-binding response regulator</fullName>
    </submittedName>
</protein>
<dbReference type="Pfam" id="PF00072">
    <property type="entry name" value="Response_reg"/>
    <property type="match status" value="1"/>
</dbReference>
<dbReference type="GO" id="GO:0006355">
    <property type="term" value="P:regulation of DNA-templated transcription"/>
    <property type="evidence" value="ECO:0007669"/>
    <property type="project" value="InterPro"/>
</dbReference>
<dbReference type="PANTHER" id="PTHR43214:SF41">
    <property type="entry name" value="NITRATE_NITRITE RESPONSE REGULATOR PROTEIN NARP"/>
    <property type="match status" value="1"/>
</dbReference>
<proteinExistence type="predicted"/>
<feature type="modified residue" description="4-aspartylphosphate" evidence="5">
    <location>
        <position position="56"/>
    </location>
</feature>
<dbReference type="InterPro" id="IPR011006">
    <property type="entry name" value="CheY-like_superfamily"/>
</dbReference>
<evidence type="ECO:0000256" key="2">
    <source>
        <dbReference type="ARBA" id="ARBA00023015"/>
    </source>
</evidence>
<keyword evidence="9" id="KW-1185">Reference proteome</keyword>
<keyword evidence="3 8" id="KW-0238">DNA-binding</keyword>
<dbReference type="CDD" id="cd17535">
    <property type="entry name" value="REC_NarL-like"/>
    <property type="match status" value="1"/>
</dbReference>
<organism evidence="8 9">
    <name type="scientific">Rhodopila globiformis</name>
    <name type="common">Rhodopseudomonas globiformis</name>
    <dbReference type="NCBI Taxonomy" id="1071"/>
    <lineage>
        <taxon>Bacteria</taxon>
        <taxon>Pseudomonadati</taxon>
        <taxon>Pseudomonadota</taxon>
        <taxon>Alphaproteobacteria</taxon>
        <taxon>Acetobacterales</taxon>
        <taxon>Acetobacteraceae</taxon>
        <taxon>Rhodopila</taxon>
    </lineage>
</organism>
<evidence type="ECO:0000259" key="7">
    <source>
        <dbReference type="PROSITE" id="PS50110"/>
    </source>
</evidence>
<dbReference type="OrthoDB" id="9814495at2"/>
<dbReference type="SMART" id="SM00448">
    <property type="entry name" value="REC"/>
    <property type="match status" value="1"/>
</dbReference>
<dbReference type="SUPFAM" id="SSF46894">
    <property type="entry name" value="C-terminal effector domain of the bipartite response regulators"/>
    <property type="match status" value="1"/>
</dbReference>
<sequence>MTRLRVFLADDHPVVLAGIKALLQADPDLEIVGAARDGQTALRMARDLKPDVVVLDLSMPAMNGIDLARHLRTECPACKVLALTVHEDRSYVRKLLEVGAVGYVLKRSASEDLLRAIHAVAAGGLYLDPAIAGQAIVGAADGPHDVAPGGVELSDREVEVLRLTAVGHSNKAIAGILGIGVKSVETYKARAMEKLGFGNRVELVGYALTQGWLAKG</sequence>
<dbReference type="InterPro" id="IPR016032">
    <property type="entry name" value="Sig_transdc_resp-reg_C-effctor"/>
</dbReference>
<dbReference type="PRINTS" id="PR00038">
    <property type="entry name" value="HTHLUXR"/>
</dbReference>
<gene>
    <name evidence="8" type="ORF">CCS01_25615</name>
</gene>
<keyword evidence="1 5" id="KW-0597">Phosphoprotein</keyword>
<dbReference type="InterPro" id="IPR001789">
    <property type="entry name" value="Sig_transdc_resp-reg_receiver"/>
</dbReference>
<dbReference type="SUPFAM" id="SSF52172">
    <property type="entry name" value="CheY-like"/>
    <property type="match status" value="1"/>
</dbReference>
<accession>A0A2S6N0C2</accession>
<evidence type="ECO:0000256" key="3">
    <source>
        <dbReference type="ARBA" id="ARBA00023125"/>
    </source>
</evidence>
<dbReference type="GO" id="GO:0000160">
    <property type="term" value="P:phosphorelay signal transduction system"/>
    <property type="evidence" value="ECO:0007669"/>
    <property type="project" value="InterPro"/>
</dbReference>
<dbReference type="PROSITE" id="PS00622">
    <property type="entry name" value="HTH_LUXR_1"/>
    <property type="match status" value="1"/>
</dbReference>
<evidence type="ECO:0000256" key="5">
    <source>
        <dbReference type="PROSITE-ProRule" id="PRU00169"/>
    </source>
</evidence>
<dbReference type="AlphaFoldDB" id="A0A2S6N0C2"/>
<feature type="domain" description="HTH luxR-type" evidence="6">
    <location>
        <begin position="146"/>
        <end position="211"/>
    </location>
</feature>
<dbReference type="PROSITE" id="PS50110">
    <property type="entry name" value="RESPONSE_REGULATORY"/>
    <property type="match status" value="1"/>
</dbReference>
<dbReference type="RefSeq" id="WP_104521663.1">
    <property type="nucleotide sequence ID" value="NZ_NHRY01000250.1"/>
</dbReference>
<dbReference type="InterPro" id="IPR058245">
    <property type="entry name" value="NreC/VraR/RcsB-like_REC"/>
</dbReference>
<evidence type="ECO:0000313" key="8">
    <source>
        <dbReference type="EMBL" id="PPQ28048.1"/>
    </source>
</evidence>
<dbReference type="EMBL" id="NHRY01000250">
    <property type="protein sequence ID" value="PPQ28048.1"/>
    <property type="molecule type" value="Genomic_DNA"/>
</dbReference>
<evidence type="ECO:0000256" key="4">
    <source>
        <dbReference type="ARBA" id="ARBA00023163"/>
    </source>
</evidence>
<evidence type="ECO:0000313" key="9">
    <source>
        <dbReference type="Proteomes" id="UP000239724"/>
    </source>
</evidence>
<dbReference type="Proteomes" id="UP000239724">
    <property type="component" value="Unassembled WGS sequence"/>
</dbReference>
<dbReference type="InterPro" id="IPR039420">
    <property type="entry name" value="WalR-like"/>
</dbReference>
<keyword evidence="4" id="KW-0804">Transcription</keyword>
<dbReference type="Gene3D" id="3.40.50.2300">
    <property type="match status" value="1"/>
</dbReference>
<dbReference type="GO" id="GO:0003677">
    <property type="term" value="F:DNA binding"/>
    <property type="evidence" value="ECO:0007669"/>
    <property type="project" value="UniProtKB-KW"/>
</dbReference>
<comment type="caution">
    <text evidence="8">The sequence shown here is derived from an EMBL/GenBank/DDBJ whole genome shotgun (WGS) entry which is preliminary data.</text>
</comment>
<reference evidence="8 9" key="1">
    <citation type="journal article" date="2018" name="Arch. Microbiol.">
        <title>New insights into the metabolic potential of the phototrophic purple bacterium Rhodopila globiformis DSM 161(T) from its draft genome sequence and evidence for a vanadium-dependent nitrogenase.</title>
        <authorList>
            <person name="Imhoff J.F."/>
            <person name="Rahn T."/>
            <person name="Kunzel S."/>
            <person name="Neulinger S.C."/>
        </authorList>
    </citation>
    <scope>NUCLEOTIDE SEQUENCE [LARGE SCALE GENOMIC DNA]</scope>
    <source>
        <strain evidence="8 9">DSM 161</strain>
    </source>
</reference>
<keyword evidence="2" id="KW-0805">Transcription regulation</keyword>
<feature type="domain" description="Response regulatory" evidence="7">
    <location>
        <begin position="5"/>
        <end position="121"/>
    </location>
</feature>
<name>A0A2S6N0C2_RHOGL</name>
<dbReference type="InterPro" id="IPR000792">
    <property type="entry name" value="Tscrpt_reg_LuxR_C"/>
</dbReference>
<dbReference type="PROSITE" id="PS50043">
    <property type="entry name" value="HTH_LUXR_2"/>
    <property type="match status" value="1"/>
</dbReference>
<dbReference type="CDD" id="cd06170">
    <property type="entry name" value="LuxR_C_like"/>
    <property type="match status" value="1"/>
</dbReference>
<dbReference type="PANTHER" id="PTHR43214">
    <property type="entry name" value="TWO-COMPONENT RESPONSE REGULATOR"/>
    <property type="match status" value="1"/>
</dbReference>
<dbReference type="Pfam" id="PF00196">
    <property type="entry name" value="GerE"/>
    <property type="match status" value="1"/>
</dbReference>
<evidence type="ECO:0000259" key="6">
    <source>
        <dbReference type="PROSITE" id="PS50043"/>
    </source>
</evidence>
<evidence type="ECO:0000256" key="1">
    <source>
        <dbReference type="ARBA" id="ARBA00022553"/>
    </source>
</evidence>
<dbReference type="SMART" id="SM00421">
    <property type="entry name" value="HTH_LUXR"/>
    <property type="match status" value="1"/>
</dbReference>